<accession>A0ABW3ICA7</accession>
<evidence type="ECO:0000313" key="2">
    <source>
        <dbReference type="EMBL" id="MFD0975448.1"/>
    </source>
</evidence>
<feature type="transmembrane region" description="Helical" evidence="1">
    <location>
        <begin position="112"/>
        <end position="130"/>
    </location>
</feature>
<proteinExistence type="predicted"/>
<protein>
    <submittedName>
        <fullName evidence="2">Uncharacterized protein</fullName>
    </submittedName>
</protein>
<keyword evidence="1" id="KW-0472">Membrane</keyword>
<dbReference type="EMBL" id="JBHTJP010000031">
    <property type="protein sequence ID" value="MFD0975448.1"/>
    <property type="molecule type" value="Genomic_DNA"/>
</dbReference>
<sequence>MTLRKISIGTSLSIEEVSLKLKSVTSDLSISNIWNATEMKFEGKIEKNSFVIYPLFDYGFRKLLRPVLVGKITENKDNHNIIKITFKVPEIFKVLLAVAIVLPFVVSTGSIFWTHISFVFLGSFIYWLYLKFKINKSIKILNEILHLTNPSSAA</sequence>
<keyword evidence="1" id="KW-1133">Transmembrane helix</keyword>
<comment type="caution">
    <text evidence="2">The sequence shown here is derived from an EMBL/GenBank/DDBJ whole genome shotgun (WGS) entry which is preliminary data.</text>
</comment>
<gene>
    <name evidence="2" type="ORF">ACFQ1G_01470</name>
</gene>
<organism evidence="2 3">
    <name type="scientific">Salinimicrobium gaetbulicola</name>
    <dbReference type="NCBI Taxonomy" id="999702"/>
    <lineage>
        <taxon>Bacteria</taxon>
        <taxon>Pseudomonadati</taxon>
        <taxon>Bacteroidota</taxon>
        <taxon>Flavobacteriia</taxon>
        <taxon>Flavobacteriales</taxon>
        <taxon>Flavobacteriaceae</taxon>
        <taxon>Salinimicrobium</taxon>
    </lineage>
</organism>
<feature type="transmembrane region" description="Helical" evidence="1">
    <location>
        <begin position="90"/>
        <end position="106"/>
    </location>
</feature>
<evidence type="ECO:0000313" key="3">
    <source>
        <dbReference type="Proteomes" id="UP001597100"/>
    </source>
</evidence>
<reference evidence="3" key="1">
    <citation type="journal article" date="2019" name="Int. J. Syst. Evol. Microbiol.">
        <title>The Global Catalogue of Microorganisms (GCM) 10K type strain sequencing project: providing services to taxonomists for standard genome sequencing and annotation.</title>
        <authorList>
            <consortium name="The Broad Institute Genomics Platform"/>
            <consortium name="The Broad Institute Genome Sequencing Center for Infectious Disease"/>
            <person name="Wu L."/>
            <person name="Ma J."/>
        </authorList>
    </citation>
    <scope>NUCLEOTIDE SEQUENCE [LARGE SCALE GENOMIC DNA]</scope>
    <source>
        <strain evidence="3">CCUG 60898</strain>
    </source>
</reference>
<evidence type="ECO:0000256" key="1">
    <source>
        <dbReference type="SAM" id="Phobius"/>
    </source>
</evidence>
<keyword evidence="3" id="KW-1185">Reference proteome</keyword>
<name>A0ABW3ICA7_9FLAO</name>
<keyword evidence="1" id="KW-0812">Transmembrane</keyword>
<dbReference type="RefSeq" id="WP_380736465.1">
    <property type="nucleotide sequence ID" value="NZ_JBHTJP010000031.1"/>
</dbReference>
<dbReference type="Proteomes" id="UP001597100">
    <property type="component" value="Unassembled WGS sequence"/>
</dbReference>